<dbReference type="EMBL" id="JAHUTI010019712">
    <property type="protein sequence ID" value="MED6237816.1"/>
    <property type="molecule type" value="Genomic_DNA"/>
</dbReference>
<dbReference type="Proteomes" id="UP001345963">
    <property type="component" value="Unassembled WGS sequence"/>
</dbReference>
<proteinExistence type="predicted"/>
<sequence length="110" mass="12527">MCGFIVTEILAKPGRQWHNTSEPNITLQPPRCVNEGVFKPVLCLCTSALQQSLWCDRCWHTLLLLNETGHNTPPHPPFCTTKAICHYQQRDRCDQDFNFSFPAATPRALC</sequence>
<protein>
    <submittedName>
        <fullName evidence="1">Uncharacterized protein</fullName>
    </submittedName>
</protein>
<keyword evidence="2" id="KW-1185">Reference proteome</keyword>
<name>A0ABU7AHZ1_9TELE</name>
<accession>A0ABU7AHZ1</accession>
<evidence type="ECO:0000313" key="2">
    <source>
        <dbReference type="Proteomes" id="UP001345963"/>
    </source>
</evidence>
<evidence type="ECO:0000313" key="1">
    <source>
        <dbReference type="EMBL" id="MED6237816.1"/>
    </source>
</evidence>
<comment type="caution">
    <text evidence="1">The sequence shown here is derived from an EMBL/GenBank/DDBJ whole genome shotgun (WGS) entry which is preliminary data.</text>
</comment>
<reference evidence="1 2" key="1">
    <citation type="submission" date="2021-07" db="EMBL/GenBank/DDBJ databases">
        <authorList>
            <person name="Palmer J.M."/>
        </authorList>
    </citation>
    <scope>NUCLEOTIDE SEQUENCE [LARGE SCALE GENOMIC DNA]</scope>
    <source>
        <strain evidence="1 2">AT_MEX2019</strain>
        <tissue evidence="1">Muscle</tissue>
    </source>
</reference>
<gene>
    <name evidence="1" type="ORF">ATANTOWER_020070</name>
</gene>
<organism evidence="1 2">
    <name type="scientific">Ataeniobius toweri</name>
    <dbReference type="NCBI Taxonomy" id="208326"/>
    <lineage>
        <taxon>Eukaryota</taxon>
        <taxon>Metazoa</taxon>
        <taxon>Chordata</taxon>
        <taxon>Craniata</taxon>
        <taxon>Vertebrata</taxon>
        <taxon>Euteleostomi</taxon>
        <taxon>Actinopterygii</taxon>
        <taxon>Neopterygii</taxon>
        <taxon>Teleostei</taxon>
        <taxon>Neoteleostei</taxon>
        <taxon>Acanthomorphata</taxon>
        <taxon>Ovalentaria</taxon>
        <taxon>Atherinomorphae</taxon>
        <taxon>Cyprinodontiformes</taxon>
        <taxon>Goodeidae</taxon>
        <taxon>Ataeniobius</taxon>
    </lineage>
</organism>